<evidence type="ECO:0000259" key="2">
    <source>
        <dbReference type="PROSITE" id="PS50127"/>
    </source>
</evidence>
<evidence type="ECO:0000313" key="8">
    <source>
        <dbReference type="Proteomes" id="UP000305647"/>
    </source>
</evidence>
<proteinExistence type="predicted"/>
<dbReference type="PANTHER" id="PTHR24067">
    <property type="entry name" value="UBIQUITIN-CONJUGATING ENZYME E2"/>
    <property type="match status" value="1"/>
</dbReference>
<dbReference type="EMBL" id="SPRC01000015">
    <property type="protein sequence ID" value="TIB80545.1"/>
    <property type="molecule type" value="Genomic_DNA"/>
</dbReference>
<comment type="caution">
    <text evidence="5">The sequence shown here is derived from an EMBL/GenBank/DDBJ whole genome shotgun (WGS) entry which is preliminary data.</text>
</comment>
<evidence type="ECO:0000313" key="10">
    <source>
        <dbReference type="Proteomes" id="UP000309601"/>
    </source>
</evidence>
<dbReference type="Proteomes" id="UP000309601">
    <property type="component" value="Unassembled WGS sequence"/>
</dbReference>
<reference evidence="8 9" key="1">
    <citation type="submission" date="2019-03" db="EMBL/GenBank/DDBJ databases">
        <title>Sequencing 25 genomes of Wallemia mellicola.</title>
        <authorList>
            <person name="Gostincar C."/>
        </authorList>
    </citation>
    <scope>NUCLEOTIDE SEQUENCE [LARGE SCALE GENOMIC DNA]</scope>
    <source>
        <strain evidence="4 9">EXF-1262</strain>
        <strain evidence="7 10">EXF-1274</strain>
        <strain evidence="3 11">EXF-6152</strain>
        <strain evidence="6 12">EXF-757</strain>
        <strain evidence="5 8">EXF-8738</strain>
    </source>
</reference>
<gene>
    <name evidence="6" type="ORF">E3Q01_01299</name>
    <name evidence="7" type="ORF">E3Q02_01012</name>
    <name evidence="5" type="ORF">E3Q10_01824</name>
    <name evidence="4" type="ORF">E3Q17_01861</name>
    <name evidence="3" type="ORF">E3Q22_01862</name>
</gene>
<dbReference type="PROSITE" id="PS50127">
    <property type="entry name" value="UBC_2"/>
    <property type="match status" value="1"/>
</dbReference>
<dbReference type="Pfam" id="PF00179">
    <property type="entry name" value="UQ_con"/>
    <property type="match status" value="1"/>
</dbReference>
<evidence type="ECO:0000313" key="11">
    <source>
        <dbReference type="Proteomes" id="UP000310685"/>
    </source>
</evidence>
<dbReference type="Proteomes" id="UP000305647">
    <property type="component" value="Unassembled WGS sequence"/>
</dbReference>
<dbReference type="Proteomes" id="UP000310685">
    <property type="component" value="Unassembled WGS sequence"/>
</dbReference>
<dbReference type="SUPFAM" id="SSF54495">
    <property type="entry name" value="UBC-like"/>
    <property type="match status" value="1"/>
</dbReference>
<evidence type="ECO:0000313" key="3">
    <source>
        <dbReference type="EMBL" id="TIB80545.1"/>
    </source>
</evidence>
<accession>A0A4T0QV23</accession>
<evidence type="ECO:0000313" key="7">
    <source>
        <dbReference type="EMBL" id="TIC69109.1"/>
    </source>
</evidence>
<dbReference type="Proteomes" id="UP000310708">
    <property type="component" value="Unassembled WGS sequence"/>
</dbReference>
<dbReference type="EMBL" id="SPRX01000011">
    <property type="protein sequence ID" value="TIC67474.1"/>
    <property type="molecule type" value="Genomic_DNA"/>
</dbReference>
<evidence type="ECO:0000313" key="4">
    <source>
        <dbReference type="EMBL" id="TIC01385.1"/>
    </source>
</evidence>
<evidence type="ECO:0000313" key="5">
    <source>
        <dbReference type="EMBL" id="TIC31158.1"/>
    </source>
</evidence>
<sequence length="296" mass="32898">MTFLTDLWHPSIYNSPDRKGELCISILHPPGDDEWGWEDASERWLPVHSVESILVSVISLLSSDSPCTDSPANVDAAKQVREDPAGYKKTVQIHSSSLSIMSLAYVLVAAQPLSSNSTLDDISFKDILTRSLFSLYGSVNGSFYVDVLAVTQKQSNGLQKVALKCSSKHQQLLENAITSYEIYQGASLRAAKSRNDSPTFYVDISPRMTSMAVYKSYSMKQLAFARYRASFEITIQSGDALATFEKSHSGIRKQGVLRMSAPGYTDDDLAMIFMTIVVLVRVDRKEHRRSFDSSLL</sequence>
<dbReference type="InterPro" id="IPR000608">
    <property type="entry name" value="UBC"/>
</dbReference>
<dbReference type="EMBL" id="SPRO01000014">
    <property type="protein sequence ID" value="TIC31158.1"/>
    <property type="molecule type" value="Genomic_DNA"/>
</dbReference>
<dbReference type="InterPro" id="IPR050113">
    <property type="entry name" value="Ub_conjugating_enzyme"/>
</dbReference>
<dbReference type="EMBL" id="SPRH01000017">
    <property type="protein sequence ID" value="TIC01385.1"/>
    <property type="molecule type" value="Genomic_DNA"/>
</dbReference>
<dbReference type="AlphaFoldDB" id="A0A4T0QV23"/>
<keyword evidence="1" id="KW-0833">Ubl conjugation pathway</keyword>
<dbReference type="InterPro" id="IPR016135">
    <property type="entry name" value="UBQ-conjugating_enzyme/RWD"/>
</dbReference>
<evidence type="ECO:0000256" key="1">
    <source>
        <dbReference type="ARBA" id="ARBA00022786"/>
    </source>
</evidence>
<dbReference type="Gene3D" id="3.10.110.10">
    <property type="entry name" value="Ubiquitin Conjugating Enzyme"/>
    <property type="match status" value="1"/>
</dbReference>
<dbReference type="EMBL" id="SPRW01000007">
    <property type="protein sequence ID" value="TIC69109.1"/>
    <property type="molecule type" value="Genomic_DNA"/>
</dbReference>
<evidence type="ECO:0000313" key="6">
    <source>
        <dbReference type="EMBL" id="TIC67474.1"/>
    </source>
</evidence>
<evidence type="ECO:0000313" key="12">
    <source>
        <dbReference type="Proteomes" id="UP000310708"/>
    </source>
</evidence>
<organism evidence="5 8">
    <name type="scientific">Wallemia mellicola</name>
    <dbReference type="NCBI Taxonomy" id="1708541"/>
    <lineage>
        <taxon>Eukaryota</taxon>
        <taxon>Fungi</taxon>
        <taxon>Dikarya</taxon>
        <taxon>Basidiomycota</taxon>
        <taxon>Wallemiomycotina</taxon>
        <taxon>Wallemiomycetes</taxon>
        <taxon>Wallemiales</taxon>
        <taxon>Wallemiaceae</taxon>
        <taxon>Wallemia</taxon>
    </lineage>
</organism>
<dbReference type="Proteomes" id="UP000307169">
    <property type="component" value="Unassembled WGS sequence"/>
</dbReference>
<evidence type="ECO:0000313" key="9">
    <source>
        <dbReference type="Proteomes" id="UP000307169"/>
    </source>
</evidence>
<name>A0A4T0QV23_9BASI</name>
<protein>
    <recommendedName>
        <fullName evidence="2">UBC core domain-containing protein</fullName>
    </recommendedName>
</protein>
<feature type="domain" description="UBC core" evidence="2">
    <location>
        <begin position="1"/>
        <end position="100"/>
    </location>
</feature>